<gene>
    <name evidence="1" type="ORF">rCG_49028</name>
</gene>
<sequence length="9" mass="1071">MRDLCPLHS</sequence>
<evidence type="ECO:0000313" key="2">
    <source>
        <dbReference type="Proteomes" id="UP000234681"/>
    </source>
</evidence>
<dbReference type="EMBL" id="CH473960">
    <property type="protein sequence ID" value="EDM16764.1"/>
    <property type="molecule type" value="Genomic_DNA"/>
</dbReference>
<feature type="non-terminal residue" evidence="1">
    <location>
        <position position="9"/>
    </location>
</feature>
<dbReference type="Proteomes" id="UP000234681">
    <property type="component" value="Chromosome 7"/>
</dbReference>
<reference evidence="1 2" key="1">
    <citation type="submission" date="2005-09" db="EMBL/GenBank/DDBJ databases">
        <authorList>
            <person name="Mural R.J."/>
            <person name="Li P.W."/>
            <person name="Adams M.D."/>
            <person name="Amanatides P.G."/>
            <person name="Baden-Tillson H."/>
            <person name="Barnstead M."/>
            <person name="Chin S.H."/>
            <person name="Dew I."/>
            <person name="Evans C.A."/>
            <person name="Ferriera S."/>
            <person name="Flanigan M."/>
            <person name="Fosler C."/>
            <person name="Glodek A."/>
            <person name="Gu Z."/>
            <person name="Holt R.A."/>
            <person name="Jennings D."/>
            <person name="Kraft C.L."/>
            <person name="Lu F."/>
            <person name="Nguyen T."/>
            <person name="Nusskern D.R."/>
            <person name="Pfannkoch C.M."/>
            <person name="Sitter C."/>
            <person name="Sutton G.G."/>
            <person name="Venter J.C."/>
            <person name="Wang Z."/>
            <person name="Woodage T."/>
            <person name="Zheng X.H."/>
            <person name="Zhong F."/>
        </authorList>
    </citation>
    <scope>NUCLEOTIDE SEQUENCE [LARGE SCALE GENOMIC DNA]</scope>
    <source>
        <strain>BN</strain>
        <strain evidence="2">Sprague-Dawley</strain>
    </source>
</reference>
<proteinExistence type="predicted"/>
<evidence type="ECO:0000313" key="1">
    <source>
        <dbReference type="EMBL" id="EDM16764.1"/>
    </source>
</evidence>
<protein>
    <submittedName>
        <fullName evidence="1">RCG49028</fullName>
    </submittedName>
</protein>
<accession>A6IGD4</accession>
<organism evidence="1 2">
    <name type="scientific">Rattus norvegicus</name>
    <name type="common">Rat</name>
    <dbReference type="NCBI Taxonomy" id="10116"/>
    <lineage>
        <taxon>Eukaryota</taxon>
        <taxon>Metazoa</taxon>
        <taxon>Chordata</taxon>
        <taxon>Craniata</taxon>
        <taxon>Vertebrata</taxon>
        <taxon>Euteleostomi</taxon>
        <taxon>Mammalia</taxon>
        <taxon>Eutheria</taxon>
        <taxon>Euarchontoglires</taxon>
        <taxon>Glires</taxon>
        <taxon>Rodentia</taxon>
        <taxon>Myomorpha</taxon>
        <taxon>Muroidea</taxon>
        <taxon>Muridae</taxon>
        <taxon>Murinae</taxon>
        <taxon>Rattus</taxon>
    </lineage>
</organism>
<name>A6IGD4_RAT</name>